<protein>
    <submittedName>
        <fullName evidence="2">Uncharacterized protein</fullName>
    </submittedName>
</protein>
<evidence type="ECO:0000256" key="1">
    <source>
        <dbReference type="SAM" id="Phobius"/>
    </source>
</evidence>
<dbReference type="EMBL" id="LKHV01000029">
    <property type="protein sequence ID" value="KRG17166.1"/>
    <property type="molecule type" value="Genomic_DNA"/>
</dbReference>
<dbReference type="EMBL" id="LKHV02000001">
    <property type="protein sequence ID" value="MCS5708815.1"/>
    <property type="molecule type" value="Genomic_DNA"/>
</dbReference>
<reference evidence="3" key="2">
    <citation type="journal article" date="2016" name="Genome Announc.">
        <title>Draft Genome Sequences of Two Novel Amoeba-Resistant Intranuclear Bacteria, 'Candidatus Berkiella cookevillensis' and 'Candidatus Berkiella aquae'.</title>
        <authorList>
            <person name="Mehari Y.T."/>
            <person name="Arivett B.A."/>
            <person name="Farone A.L."/>
            <person name="Gunderson J.H."/>
            <person name="Farone M.B."/>
        </authorList>
    </citation>
    <scope>NUCLEOTIDE SEQUENCE</scope>
    <source>
        <strain evidence="3">CC99</strain>
    </source>
</reference>
<keyword evidence="1" id="KW-0812">Transmembrane</keyword>
<keyword evidence="4" id="KW-1185">Reference proteome</keyword>
<accession>A0A0Q9YJF4</accession>
<reference evidence="3" key="3">
    <citation type="submission" date="2021-06" db="EMBL/GenBank/DDBJ databases">
        <title>Genomic Description and Analysis of Intracellular Bacteria, Candidatus Berkiella cookevillensis and Candidatus Berkiella aquae.</title>
        <authorList>
            <person name="Kidane D.T."/>
            <person name="Mehari Y.T."/>
            <person name="Rice F.C."/>
            <person name="Arivett B.A."/>
            <person name="Farone A.L."/>
            <person name="Berk S.G."/>
            <person name="Farone M.B."/>
        </authorList>
    </citation>
    <scope>NUCLEOTIDE SEQUENCE</scope>
    <source>
        <strain evidence="3">CC99</strain>
    </source>
</reference>
<name>A0A0Q9YJF4_9GAMM</name>
<evidence type="ECO:0000313" key="2">
    <source>
        <dbReference type="EMBL" id="KRG17166.1"/>
    </source>
</evidence>
<evidence type="ECO:0000313" key="4">
    <source>
        <dbReference type="Proteomes" id="UP000051494"/>
    </source>
</evidence>
<proteinExistence type="predicted"/>
<organism evidence="2">
    <name type="scientific">Candidatus Berkiella cookevillensis</name>
    <dbReference type="NCBI Taxonomy" id="437022"/>
    <lineage>
        <taxon>Bacteria</taxon>
        <taxon>Pseudomonadati</taxon>
        <taxon>Pseudomonadota</taxon>
        <taxon>Gammaproteobacteria</taxon>
        <taxon>Candidatus Berkiellales</taxon>
        <taxon>Candidatus Berkiellaceae</taxon>
        <taxon>Candidatus Berkiella</taxon>
    </lineage>
</organism>
<comment type="caution">
    <text evidence="2">The sequence shown here is derived from an EMBL/GenBank/DDBJ whole genome shotgun (WGS) entry which is preliminary data.</text>
</comment>
<keyword evidence="1" id="KW-0472">Membrane</keyword>
<evidence type="ECO:0000313" key="3">
    <source>
        <dbReference type="EMBL" id="MCS5708815.1"/>
    </source>
</evidence>
<feature type="transmembrane region" description="Helical" evidence="1">
    <location>
        <begin position="42"/>
        <end position="61"/>
    </location>
</feature>
<gene>
    <name evidence="3" type="ORF">CC99x_007845</name>
    <name evidence="2" type="ORF">CC99x_02583</name>
</gene>
<feature type="transmembrane region" description="Helical" evidence="1">
    <location>
        <begin position="96"/>
        <end position="120"/>
    </location>
</feature>
<dbReference type="Proteomes" id="UP000051494">
    <property type="component" value="Unassembled WGS sequence"/>
</dbReference>
<dbReference type="OrthoDB" id="6401046at2"/>
<keyword evidence="1" id="KW-1133">Transmembrane helix</keyword>
<dbReference type="RefSeq" id="WP_057625652.1">
    <property type="nucleotide sequence ID" value="NZ_LKHV02000001.1"/>
</dbReference>
<dbReference type="AlphaFoldDB" id="A0A0Q9YJF4"/>
<sequence>MKLADIWNSHVAYTKEFSTTTRQLAFASIAVCWVLKPQNIEILTLTPLVWAIIFAVVYFISDCLQYASGALVHYRLAKKCEAQQLDSIPKSPRLDIFPYLFLTLKGIALIVSYIAIGFYLF</sequence>
<reference evidence="2" key="1">
    <citation type="submission" date="2015-09" db="EMBL/GenBank/DDBJ databases">
        <title>Draft Genome Sequences of Two Novel Amoeba-resistant Intranuclear Bacteria, Candidatus Berkiella cookevillensis and Candidatus Berkiella aquae.</title>
        <authorList>
            <person name="Mehari Y.T."/>
            <person name="Arivett B.A."/>
            <person name="Farone A.L."/>
            <person name="Gunderson J.H."/>
            <person name="Farone M.B."/>
        </authorList>
    </citation>
    <scope>NUCLEOTIDE SEQUENCE [LARGE SCALE GENOMIC DNA]</scope>
    <source>
        <strain evidence="2">CC99</strain>
    </source>
</reference>